<organism evidence="3 4">
    <name type="scientific">Winogradskyella epiphytica</name>
    <dbReference type="NCBI Taxonomy" id="262005"/>
    <lineage>
        <taxon>Bacteria</taxon>
        <taxon>Pseudomonadati</taxon>
        <taxon>Bacteroidota</taxon>
        <taxon>Flavobacteriia</taxon>
        <taxon>Flavobacteriales</taxon>
        <taxon>Flavobacteriaceae</taxon>
        <taxon>Winogradskyella</taxon>
    </lineage>
</organism>
<sequence>MKYIFAILFSALLANNLDAQIYEIGVFAGGSNFIGDVGATKYISPNQLAIGGIAKWNRSPRHSYRLSVIFSELEGIDAKSDDPRRKQRDYQFNNSILEISLGMEFTFFDFDLHSLDTKGTPYLYSGLTLTNYDNYYFSDAGVFTSENKFSWAMGIPIVLGYKTRIADQFILAAEVGARYTFTDEIDGSVPSSEDTERYSFGNTNNNDWYMFSGITLTYTFGRKPCYCNF</sequence>
<feature type="chain" id="PRO_5016074493" description="DUF6089 domain-containing protein" evidence="1">
    <location>
        <begin position="20"/>
        <end position="229"/>
    </location>
</feature>
<dbReference type="Pfam" id="PF19573">
    <property type="entry name" value="DUF6089"/>
    <property type="match status" value="1"/>
</dbReference>
<evidence type="ECO:0000259" key="2">
    <source>
        <dbReference type="Pfam" id="PF19573"/>
    </source>
</evidence>
<keyword evidence="4" id="KW-1185">Reference proteome</keyword>
<accession>A0A2V4XY24</accession>
<evidence type="ECO:0000313" key="4">
    <source>
        <dbReference type="Proteomes" id="UP000248054"/>
    </source>
</evidence>
<feature type="signal peptide" evidence="1">
    <location>
        <begin position="1"/>
        <end position="19"/>
    </location>
</feature>
<dbReference type="SUPFAM" id="SSF56925">
    <property type="entry name" value="OMPA-like"/>
    <property type="match status" value="1"/>
</dbReference>
<gene>
    <name evidence="3" type="ORF">DFQ11_10412</name>
</gene>
<dbReference type="OrthoDB" id="654178at2"/>
<dbReference type="AlphaFoldDB" id="A0A2V4XY24"/>
<protein>
    <recommendedName>
        <fullName evidence="2">DUF6089 domain-containing protein</fullName>
    </recommendedName>
</protein>
<dbReference type="RefSeq" id="WP_110475786.1">
    <property type="nucleotide sequence ID" value="NZ_BMWQ01000004.1"/>
</dbReference>
<name>A0A2V4XY24_9FLAO</name>
<proteinExistence type="predicted"/>
<dbReference type="Proteomes" id="UP000248054">
    <property type="component" value="Unassembled WGS sequence"/>
</dbReference>
<feature type="domain" description="DUF6089" evidence="2">
    <location>
        <begin position="4"/>
        <end position="228"/>
    </location>
</feature>
<evidence type="ECO:0000256" key="1">
    <source>
        <dbReference type="SAM" id="SignalP"/>
    </source>
</evidence>
<comment type="caution">
    <text evidence="3">The sequence shown here is derived from an EMBL/GenBank/DDBJ whole genome shotgun (WGS) entry which is preliminary data.</text>
</comment>
<reference evidence="3 4" key="1">
    <citation type="submission" date="2018-06" db="EMBL/GenBank/DDBJ databases">
        <title>Genomic Encyclopedia of Type Strains, Phase III (KMG-III): the genomes of soil and plant-associated and newly described type strains.</title>
        <authorList>
            <person name="Whitman W."/>
        </authorList>
    </citation>
    <scope>NUCLEOTIDE SEQUENCE [LARGE SCALE GENOMIC DNA]</scope>
    <source>
        <strain evidence="3 4">CECT 7945</strain>
    </source>
</reference>
<keyword evidence="1" id="KW-0732">Signal</keyword>
<dbReference type="EMBL" id="QJTD01000004">
    <property type="protein sequence ID" value="PYE80648.1"/>
    <property type="molecule type" value="Genomic_DNA"/>
</dbReference>
<dbReference type="InterPro" id="IPR011250">
    <property type="entry name" value="OMP/PagP_B-barrel"/>
</dbReference>
<evidence type="ECO:0000313" key="3">
    <source>
        <dbReference type="EMBL" id="PYE80648.1"/>
    </source>
</evidence>
<dbReference type="InterPro" id="IPR045743">
    <property type="entry name" value="DUF6089"/>
</dbReference>